<dbReference type="RefSeq" id="WP_046308260.1">
    <property type="nucleotide sequence ID" value="NZ_KQ034005.1"/>
</dbReference>
<feature type="region of interest" description="Disordered" evidence="1">
    <location>
        <begin position="53"/>
        <end position="145"/>
    </location>
</feature>
<sequence length="145" mass="16076">MVLKQINIRIDDKSEIYRWTKYQDNKTASITSALTSAIEEYGYTDLVKAMIKQGSRNNSSRASRNPDNIQNTEIEEEHKNISNSYAPSPKANATLDNRNNPQDGHSEITGSSSSAKDNVTAIEQSDKKEKKNVDANSVLNDPGIS</sequence>
<feature type="compositionally biased region" description="Polar residues" evidence="1">
    <location>
        <begin position="94"/>
        <end position="123"/>
    </location>
</feature>
<accession>A0A0F4LMU8</accession>
<keyword evidence="3" id="KW-1185">Reference proteome</keyword>
<name>A0A0F4LMU8_9LACO</name>
<feature type="compositionally biased region" description="Basic and acidic residues" evidence="1">
    <location>
        <begin position="124"/>
        <end position="133"/>
    </location>
</feature>
<gene>
    <name evidence="2" type="ORF">JF72_14590</name>
</gene>
<comment type="caution">
    <text evidence="2">The sequence shown here is derived from an EMBL/GenBank/DDBJ whole genome shotgun (WGS) entry which is preliminary data.</text>
</comment>
<dbReference type="EMBL" id="JXLG01000016">
    <property type="protein sequence ID" value="KJY59628.1"/>
    <property type="molecule type" value="Genomic_DNA"/>
</dbReference>
<keyword evidence="2" id="KW-0614">Plasmid</keyword>
<evidence type="ECO:0000313" key="2">
    <source>
        <dbReference type="EMBL" id="KJY59628.1"/>
    </source>
</evidence>
<reference evidence="2 3" key="1">
    <citation type="submission" date="2015-01" db="EMBL/GenBank/DDBJ databases">
        <title>Comparative genomics of the lactic acid bacteria isolated from the honey bee gut.</title>
        <authorList>
            <person name="Ellegaard K.M."/>
            <person name="Tamarit D."/>
            <person name="Javelind E."/>
            <person name="Olofsson T."/>
            <person name="Andersson S.G."/>
            <person name="Vasquez A."/>
        </authorList>
    </citation>
    <scope>NUCLEOTIDE SEQUENCE [LARGE SCALE GENOMIC DNA]</scope>
    <source>
        <strain evidence="2 3">Hma11</strain>
        <plasmid evidence="2">pHma11p1</plasmid>
    </source>
</reference>
<organism evidence="2 3">
    <name type="scientific">Lactobacillus apis</name>
    <dbReference type="NCBI Taxonomy" id="303541"/>
    <lineage>
        <taxon>Bacteria</taxon>
        <taxon>Bacillati</taxon>
        <taxon>Bacillota</taxon>
        <taxon>Bacilli</taxon>
        <taxon>Lactobacillales</taxon>
        <taxon>Lactobacillaceae</taxon>
        <taxon>Lactobacillus</taxon>
    </lineage>
</organism>
<protein>
    <submittedName>
        <fullName evidence="2">Uncharacterized protein</fullName>
    </submittedName>
</protein>
<dbReference type="Proteomes" id="UP000033682">
    <property type="component" value="Plasmid pHma11p1"/>
</dbReference>
<evidence type="ECO:0000313" key="3">
    <source>
        <dbReference type="Proteomes" id="UP000033682"/>
    </source>
</evidence>
<geneLocation type="plasmid" evidence="2">
    <name>pHma11p1</name>
</geneLocation>
<dbReference type="AlphaFoldDB" id="A0A0F4LMU8"/>
<dbReference type="PATRIC" id="fig|303541.3.peg.29"/>
<evidence type="ECO:0000256" key="1">
    <source>
        <dbReference type="SAM" id="MobiDB-lite"/>
    </source>
</evidence>
<proteinExistence type="predicted"/>
<dbReference type="HOGENOM" id="CLU_1784359_0_0_9"/>
<feature type="compositionally biased region" description="Low complexity" evidence="1">
    <location>
        <begin position="55"/>
        <end position="65"/>
    </location>
</feature>